<dbReference type="SUPFAM" id="SSF47473">
    <property type="entry name" value="EF-hand"/>
    <property type="match status" value="1"/>
</dbReference>
<evidence type="ECO:0000256" key="1">
    <source>
        <dbReference type="ARBA" id="ARBA00022737"/>
    </source>
</evidence>
<evidence type="ECO:0000313" key="4">
    <source>
        <dbReference type="EMBL" id="PRP75234.1"/>
    </source>
</evidence>
<dbReference type="EMBL" id="MDYQ01000446">
    <property type="protein sequence ID" value="PRP74710.1"/>
    <property type="molecule type" value="Genomic_DNA"/>
</dbReference>
<dbReference type="FunCoup" id="A0A2P6MU76">
    <property type="interactions" value="1"/>
</dbReference>
<evidence type="ECO:0000259" key="2">
    <source>
        <dbReference type="PROSITE" id="PS50222"/>
    </source>
</evidence>
<dbReference type="Pfam" id="PF13499">
    <property type="entry name" value="EF-hand_7"/>
    <property type="match status" value="1"/>
</dbReference>
<dbReference type="FunFam" id="1.10.238.10:FF:000527">
    <property type="entry name" value="Calmodulin-3"/>
    <property type="match status" value="1"/>
</dbReference>
<evidence type="ECO:0000313" key="3">
    <source>
        <dbReference type="EMBL" id="PRP74710.1"/>
    </source>
</evidence>
<dbReference type="GO" id="GO:0005509">
    <property type="term" value="F:calcium ion binding"/>
    <property type="evidence" value="ECO:0007669"/>
    <property type="project" value="InterPro"/>
</dbReference>
<protein>
    <submittedName>
        <fullName evidence="4">Regulatory myosin light chain</fullName>
    </submittedName>
</protein>
<dbReference type="Proteomes" id="UP000241769">
    <property type="component" value="Unassembled WGS sequence"/>
</dbReference>
<dbReference type="Gene3D" id="1.10.238.10">
    <property type="entry name" value="EF-hand"/>
    <property type="match status" value="2"/>
</dbReference>
<accession>A0A2P6MU76</accession>
<feature type="domain" description="EF-hand" evidence="2">
    <location>
        <begin position="156"/>
        <end position="191"/>
    </location>
</feature>
<name>A0A2P6MU76_9EUKA</name>
<dbReference type="PANTHER" id="PTHR23049">
    <property type="entry name" value="MYOSIN REGULATORY LIGHT CHAIN 2"/>
    <property type="match status" value="1"/>
</dbReference>
<gene>
    <name evidence="4" type="ORF">PROFUN_15869</name>
    <name evidence="3" type="ORF">PROFUN_16156</name>
</gene>
<dbReference type="OrthoDB" id="26525at2759"/>
<dbReference type="STRING" id="1890364.A0A2P6MU76"/>
<dbReference type="AlphaFoldDB" id="A0A2P6MU76"/>
<evidence type="ECO:0000313" key="5">
    <source>
        <dbReference type="Proteomes" id="UP000241769"/>
    </source>
</evidence>
<keyword evidence="5" id="KW-1185">Reference proteome</keyword>
<dbReference type="InterPro" id="IPR050403">
    <property type="entry name" value="Myosin_RLC"/>
</dbReference>
<comment type="caution">
    <text evidence="4">The sequence shown here is derived from an EMBL/GenBank/DDBJ whole genome shotgun (WGS) entry which is preliminary data.</text>
</comment>
<keyword evidence="1" id="KW-0677">Repeat</keyword>
<proteinExistence type="predicted"/>
<dbReference type="InterPro" id="IPR011992">
    <property type="entry name" value="EF-hand-dom_pair"/>
</dbReference>
<organism evidence="4 5">
    <name type="scientific">Planoprotostelium fungivorum</name>
    <dbReference type="NCBI Taxonomy" id="1890364"/>
    <lineage>
        <taxon>Eukaryota</taxon>
        <taxon>Amoebozoa</taxon>
        <taxon>Evosea</taxon>
        <taxon>Variosea</taxon>
        <taxon>Cavosteliida</taxon>
        <taxon>Cavosteliaceae</taxon>
        <taxon>Planoprotostelium</taxon>
    </lineage>
</organism>
<feature type="domain" description="EF-hand" evidence="2">
    <location>
        <begin position="119"/>
        <end position="154"/>
    </location>
</feature>
<reference evidence="4 5" key="1">
    <citation type="journal article" date="2018" name="Genome Biol. Evol.">
        <title>Multiple Roots of Fruiting Body Formation in Amoebozoa.</title>
        <authorList>
            <person name="Hillmann F."/>
            <person name="Forbes G."/>
            <person name="Novohradska S."/>
            <person name="Ferling I."/>
            <person name="Riege K."/>
            <person name="Groth M."/>
            <person name="Westermann M."/>
            <person name="Marz M."/>
            <person name="Spaller T."/>
            <person name="Winckler T."/>
            <person name="Schaap P."/>
            <person name="Glockner G."/>
        </authorList>
    </citation>
    <scope>NUCLEOTIDE SEQUENCE [LARGE SCALE GENOMIC DNA]</scope>
    <source>
        <strain evidence="4 5">Jena</strain>
    </source>
</reference>
<dbReference type="InParanoid" id="A0A2P6MU76"/>
<dbReference type="SMART" id="SM00054">
    <property type="entry name" value="EFh"/>
    <property type="match status" value="3"/>
</dbReference>
<dbReference type="CDD" id="cd00051">
    <property type="entry name" value="EFh"/>
    <property type="match status" value="1"/>
</dbReference>
<dbReference type="EMBL" id="MDYQ01000405">
    <property type="protein sequence ID" value="PRP75234.1"/>
    <property type="molecule type" value="Genomic_DNA"/>
</dbReference>
<feature type="domain" description="EF-hand" evidence="2">
    <location>
        <begin position="83"/>
        <end position="118"/>
    </location>
</feature>
<dbReference type="PROSITE" id="PS50222">
    <property type="entry name" value="EF_HAND_2"/>
    <property type="match status" value="3"/>
</dbReference>
<sequence>MGGIPSRGWLLTYPLPQQFWVVDAIFFKLKNLFLRLAARGPGEHFQVPSVHTAHTTHPCNLNKPVLVYSISIMSKKEQTLSDDQVEEFRIAFDMFDEQQVGHVTKSDLKTVMDKYGVRAEGRVVDDMFKEADVTGAGKIGFPEFMSMMARRMKGQDTEDELLEAFRVFDPYNEGNIPEKELSDALTTQGDKLTKEELTEMLSICSVNKLVNYKVFVNAVYSSK</sequence>
<dbReference type="InterPro" id="IPR002048">
    <property type="entry name" value="EF_hand_dom"/>
</dbReference>